<evidence type="ECO:0000256" key="2">
    <source>
        <dbReference type="ARBA" id="ARBA00022801"/>
    </source>
</evidence>
<proteinExistence type="inferred from homology"/>
<dbReference type="InterPro" id="IPR015797">
    <property type="entry name" value="NUDIX_hydrolase-like_dom_sf"/>
</dbReference>
<dbReference type="PROSITE" id="PS51462">
    <property type="entry name" value="NUDIX"/>
    <property type="match status" value="1"/>
</dbReference>
<dbReference type="SUPFAM" id="SSF55811">
    <property type="entry name" value="Nudix"/>
    <property type="match status" value="1"/>
</dbReference>
<name>A0A537JTI5_9BACT</name>
<dbReference type="InterPro" id="IPR000086">
    <property type="entry name" value="NUDIX_hydrolase_dom"/>
</dbReference>
<dbReference type="CDD" id="cd04681">
    <property type="entry name" value="NUDIX_Hydrolase"/>
    <property type="match status" value="1"/>
</dbReference>
<dbReference type="Pfam" id="PF00293">
    <property type="entry name" value="NUDIX"/>
    <property type="match status" value="1"/>
</dbReference>
<protein>
    <submittedName>
        <fullName evidence="5">NUDIX hydrolase</fullName>
    </submittedName>
</protein>
<feature type="domain" description="Nudix hydrolase" evidence="4">
    <location>
        <begin position="38"/>
        <end position="166"/>
    </location>
</feature>
<accession>A0A537JTI5</accession>
<comment type="caution">
    <text evidence="5">The sequence shown here is derived from an EMBL/GenBank/DDBJ whole genome shotgun (WGS) entry which is preliminary data.</text>
</comment>
<organism evidence="5 6">
    <name type="scientific">Candidatus Segetimicrobium genomatis</name>
    <dbReference type="NCBI Taxonomy" id="2569760"/>
    <lineage>
        <taxon>Bacteria</taxon>
        <taxon>Bacillati</taxon>
        <taxon>Candidatus Sysuimicrobiota</taxon>
        <taxon>Candidatus Sysuimicrobiia</taxon>
        <taxon>Candidatus Sysuimicrobiales</taxon>
        <taxon>Candidatus Segetimicrobiaceae</taxon>
        <taxon>Candidatus Segetimicrobium</taxon>
    </lineage>
</organism>
<dbReference type="InterPro" id="IPR020084">
    <property type="entry name" value="NUDIX_hydrolase_CS"/>
</dbReference>
<evidence type="ECO:0000313" key="6">
    <source>
        <dbReference type="Proteomes" id="UP000318509"/>
    </source>
</evidence>
<reference evidence="5 6" key="1">
    <citation type="journal article" date="2019" name="Nat. Microbiol.">
        <title>Mediterranean grassland soil C-N compound turnover is dependent on rainfall and depth, and is mediated by genomically divergent microorganisms.</title>
        <authorList>
            <person name="Diamond S."/>
            <person name="Andeer P.F."/>
            <person name="Li Z."/>
            <person name="Crits-Christoph A."/>
            <person name="Burstein D."/>
            <person name="Anantharaman K."/>
            <person name="Lane K.R."/>
            <person name="Thomas B.C."/>
            <person name="Pan C."/>
            <person name="Northen T.R."/>
            <person name="Banfield J.F."/>
        </authorList>
    </citation>
    <scope>NUCLEOTIDE SEQUENCE [LARGE SCALE GENOMIC DNA]</scope>
    <source>
        <strain evidence="5">NP_3</strain>
    </source>
</reference>
<dbReference type="EMBL" id="VBAK01000176">
    <property type="protein sequence ID" value="TMI86859.1"/>
    <property type="molecule type" value="Genomic_DNA"/>
</dbReference>
<gene>
    <name evidence="5" type="ORF">E6H00_17295</name>
</gene>
<dbReference type="InterPro" id="IPR020476">
    <property type="entry name" value="Nudix_hydrolase"/>
</dbReference>
<dbReference type="GO" id="GO:0016787">
    <property type="term" value="F:hydrolase activity"/>
    <property type="evidence" value="ECO:0007669"/>
    <property type="project" value="UniProtKB-KW"/>
</dbReference>
<dbReference type="PRINTS" id="PR00502">
    <property type="entry name" value="NUDIXFAMILY"/>
</dbReference>
<sequence length="172" mass="19482">MRKYRCLRCGTPLRRAREAGRTRPVLTCPRCGWIHWNNPAPTASVLILRRGRVLLIRRAFAPARGLWDIPGGFIEPGETAEQAARREAREELGVAVRLERVLGIYPDVYGPEKRPSLNIYYLARMRGDGSAVRAGDDAAAFAWFPLRALPRGMAFMNTREALRQLKRDLGVR</sequence>
<comment type="similarity">
    <text evidence="1 3">Belongs to the Nudix hydrolase family.</text>
</comment>
<dbReference type="PANTHER" id="PTHR43736">
    <property type="entry name" value="ADP-RIBOSE PYROPHOSPHATASE"/>
    <property type="match status" value="1"/>
</dbReference>
<dbReference type="Proteomes" id="UP000318509">
    <property type="component" value="Unassembled WGS sequence"/>
</dbReference>
<evidence type="ECO:0000259" key="4">
    <source>
        <dbReference type="PROSITE" id="PS51462"/>
    </source>
</evidence>
<dbReference type="PROSITE" id="PS00893">
    <property type="entry name" value="NUDIX_BOX"/>
    <property type="match status" value="1"/>
</dbReference>
<dbReference type="PANTHER" id="PTHR43736:SF1">
    <property type="entry name" value="DIHYDRONEOPTERIN TRIPHOSPHATE DIPHOSPHATASE"/>
    <property type="match status" value="1"/>
</dbReference>
<evidence type="ECO:0000256" key="3">
    <source>
        <dbReference type="RuleBase" id="RU003476"/>
    </source>
</evidence>
<evidence type="ECO:0000256" key="1">
    <source>
        <dbReference type="ARBA" id="ARBA00005582"/>
    </source>
</evidence>
<dbReference type="Gene3D" id="3.90.79.10">
    <property type="entry name" value="Nucleoside Triphosphate Pyrophosphohydrolase"/>
    <property type="match status" value="1"/>
</dbReference>
<dbReference type="AlphaFoldDB" id="A0A537JTI5"/>
<evidence type="ECO:0000313" key="5">
    <source>
        <dbReference type="EMBL" id="TMI86859.1"/>
    </source>
</evidence>
<keyword evidence="2 3" id="KW-0378">Hydrolase</keyword>